<dbReference type="Proteomes" id="UP000236151">
    <property type="component" value="Unassembled WGS sequence"/>
</dbReference>
<dbReference type="GO" id="GO:0004803">
    <property type="term" value="F:transposase activity"/>
    <property type="evidence" value="ECO:0007669"/>
    <property type="project" value="InterPro"/>
</dbReference>
<name>A0A2K2EYU4_9CLOT</name>
<gene>
    <name evidence="2" type="ORF">CDQ84_19185</name>
</gene>
<proteinExistence type="predicted"/>
<comment type="caution">
    <text evidence="2">The sequence shown here is derived from an EMBL/GenBank/DDBJ whole genome shotgun (WGS) entry which is preliminary data.</text>
</comment>
<evidence type="ECO:0000313" key="2">
    <source>
        <dbReference type="EMBL" id="PNT91809.1"/>
    </source>
</evidence>
<dbReference type="GO" id="GO:0006313">
    <property type="term" value="P:DNA transposition"/>
    <property type="evidence" value="ECO:0007669"/>
    <property type="project" value="InterPro"/>
</dbReference>
<evidence type="ECO:0000259" key="1">
    <source>
        <dbReference type="Pfam" id="PF01609"/>
    </source>
</evidence>
<dbReference type="Pfam" id="PF01609">
    <property type="entry name" value="DDE_Tnp_1"/>
    <property type="match status" value="1"/>
</dbReference>
<protein>
    <submittedName>
        <fullName evidence="2">IS701 family transposase</fullName>
    </submittedName>
</protein>
<dbReference type="RefSeq" id="WP_153051221.1">
    <property type="nucleotide sequence ID" value="NZ_NIOJ01000136.1"/>
</dbReference>
<keyword evidence="3" id="KW-1185">Reference proteome</keyword>
<dbReference type="InterPro" id="IPR012337">
    <property type="entry name" value="RNaseH-like_sf"/>
</dbReference>
<dbReference type="OrthoDB" id="2519014at2"/>
<sequence>LIDEFIPVTETTYLLLDAWYTSGKVMLHALKRGYHTIGRIKSNRVIYPGGIKTSVREFSTFISKDETSPVTAGDDTYYVYRYEGKINDLENAVILFCWSKPDLSDKPAFILSTDVSLTTSEILIYYQNRWDIEVSYRYQKNSLGFDKYQVESLTSIKRFWSMVFMAYTFLELFRVSNKKSLKLDTLGDTIGYFRKQYLVSIAKFAYTCTVKGVTVDVVITKLGIVA</sequence>
<feature type="non-terminal residue" evidence="2">
    <location>
        <position position="1"/>
    </location>
</feature>
<feature type="domain" description="Transposase IS4-like" evidence="1">
    <location>
        <begin position="1"/>
        <end position="168"/>
    </location>
</feature>
<organism evidence="2 3">
    <name type="scientific">Clostridium thermosuccinogenes</name>
    <dbReference type="NCBI Taxonomy" id="84032"/>
    <lineage>
        <taxon>Bacteria</taxon>
        <taxon>Bacillati</taxon>
        <taxon>Bacillota</taxon>
        <taxon>Clostridia</taxon>
        <taxon>Eubacteriales</taxon>
        <taxon>Clostridiaceae</taxon>
        <taxon>Clostridium</taxon>
    </lineage>
</organism>
<dbReference type="InterPro" id="IPR002559">
    <property type="entry name" value="Transposase_11"/>
</dbReference>
<dbReference type="EMBL" id="NIOJ01000136">
    <property type="protein sequence ID" value="PNT91809.1"/>
    <property type="molecule type" value="Genomic_DNA"/>
</dbReference>
<dbReference type="SUPFAM" id="SSF53098">
    <property type="entry name" value="Ribonuclease H-like"/>
    <property type="match status" value="1"/>
</dbReference>
<dbReference type="GO" id="GO:0003677">
    <property type="term" value="F:DNA binding"/>
    <property type="evidence" value="ECO:0007669"/>
    <property type="project" value="InterPro"/>
</dbReference>
<accession>A0A2K2EYU4</accession>
<evidence type="ECO:0000313" key="3">
    <source>
        <dbReference type="Proteomes" id="UP000236151"/>
    </source>
</evidence>
<reference evidence="2 3" key="1">
    <citation type="submission" date="2017-06" db="EMBL/GenBank/DDBJ databases">
        <title>Investigating the central metabolism of Clostridium thermosuccinogenes.</title>
        <authorList>
            <person name="Koendjbiharie J.G."/>
            <person name="van Kranenburg R."/>
        </authorList>
    </citation>
    <scope>NUCLEOTIDE SEQUENCE [LARGE SCALE GENOMIC DNA]</scope>
    <source>
        <strain evidence="2 3">DSM 5806</strain>
    </source>
</reference>
<dbReference type="AlphaFoldDB" id="A0A2K2EYU4"/>